<name>A0A914YPJ0_9BILA</name>
<keyword evidence="1" id="KW-1133">Transmembrane helix</keyword>
<protein>
    <submittedName>
        <fullName evidence="3">Uncharacterized protein</fullName>
    </submittedName>
</protein>
<dbReference type="InterPro" id="IPR052728">
    <property type="entry name" value="O2_lipid_transport_reg"/>
</dbReference>
<proteinExistence type="predicted"/>
<dbReference type="AlphaFoldDB" id="A0A914YPJ0"/>
<dbReference type="PANTHER" id="PTHR11161:SF55">
    <property type="entry name" value="NOSE RESISTANT-TO-FLUOXETINE PROTEIN N-TERMINAL DOMAIN-CONTAINING PROTEIN"/>
    <property type="match status" value="1"/>
</dbReference>
<dbReference type="WBParaSite" id="PSU_v2.g19276.t1">
    <property type="protein sequence ID" value="PSU_v2.g19276.t1"/>
    <property type="gene ID" value="PSU_v2.g19276"/>
</dbReference>
<dbReference type="Proteomes" id="UP000887577">
    <property type="component" value="Unplaced"/>
</dbReference>
<keyword evidence="1" id="KW-0472">Membrane</keyword>
<reference evidence="3" key="1">
    <citation type="submission" date="2022-11" db="UniProtKB">
        <authorList>
            <consortium name="WormBaseParasite"/>
        </authorList>
    </citation>
    <scope>IDENTIFICATION</scope>
</reference>
<accession>A0A914YPJ0</accession>
<dbReference type="PANTHER" id="PTHR11161">
    <property type="entry name" value="O-ACYLTRANSFERASE"/>
    <property type="match status" value="1"/>
</dbReference>
<organism evidence="2 3">
    <name type="scientific">Panagrolaimus superbus</name>
    <dbReference type="NCBI Taxonomy" id="310955"/>
    <lineage>
        <taxon>Eukaryota</taxon>
        <taxon>Metazoa</taxon>
        <taxon>Ecdysozoa</taxon>
        <taxon>Nematoda</taxon>
        <taxon>Chromadorea</taxon>
        <taxon>Rhabditida</taxon>
        <taxon>Tylenchina</taxon>
        <taxon>Panagrolaimomorpha</taxon>
        <taxon>Panagrolaimoidea</taxon>
        <taxon>Panagrolaimidae</taxon>
        <taxon>Panagrolaimus</taxon>
    </lineage>
</organism>
<feature type="transmembrane region" description="Helical" evidence="1">
    <location>
        <begin position="31"/>
        <end position="51"/>
    </location>
</feature>
<keyword evidence="1" id="KW-0812">Transmembrane</keyword>
<keyword evidence="2" id="KW-1185">Reference proteome</keyword>
<evidence type="ECO:0000256" key="1">
    <source>
        <dbReference type="SAM" id="Phobius"/>
    </source>
</evidence>
<evidence type="ECO:0000313" key="2">
    <source>
        <dbReference type="Proteomes" id="UP000887577"/>
    </source>
</evidence>
<evidence type="ECO:0000313" key="3">
    <source>
        <dbReference type="WBParaSite" id="PSU_v2.g19276.t1"/>
    </source>
</evidence>
<sequence>MNATLANLTNNLCAISTFTDINKPMTTGSCAFLSILGILVITAGIADYCIIPTETPLRNEFGVELFLSFSGYKSVCEIMTATKFKHGQIGPINCLRVFSMFWVIFGHTMASALTTNGKDF</sequence>